<dbReference type="AlphaFoldDB" id="A0A2U2PEV7"/>
<sequence>MIQQKDNNLKIKDMKTLATLTAAVLFVTVFTASADERREMKSETTAVSIKAPAFEFGSPSDLSDMEIEKLKRSMFKAPAFVWGDPEEVNAPARTTAEVKAINAPAFEWGTTDDINNRDIEFLKFQAPAFNWGSPNDLDLKEIEKLRK</sequence>
<gene>
    <name evidence="1" type="ORF">DDR33_14145</name>
</gene>
<reference evidence="1 2" key="1">
    <citation type="submission" date="2018-04" db="EMBL/GenBank/DDBJ databases">
        <title>Pedobacter chongqingensis sp. nov., isolated from a rottenly hemp rope.</title>
        <authorList>
            <person name="Cai Y."/>
        </authorList>
    </citation>
    <scope>NUCLEOTIDE SEQUENCE [LARGE SCALE GENOMIC DNA]</scope>
    <source>
        <strain evidence="1 2">FJ4-8</strain>
    </source>
</reference>
<name>A0A2U2PEV7_9SPHI</name>
<evidence type="ECO:0000313" key="1">
    <source>
        <dbReference type="EMBL" id="PWG79937.1"/>
    </source>
</evidence>
<accession>A0A2U2PEV7</accession>
<dbReference type="EMBL" id="QEAS01000011">
    <property type="protein sequence ID" value="PWG79937.1"/>
    <property type="molecule type" value="Genomic_DNA"/>
</dbReference>
<organism evidence="1 2">
    <name type="scientific">Pararcticibacter amylolyticus</name>
    <dbReference type="NCBI Taxonomy" id="2173175"/>
    <lineage>
        <taxon>Bacteria</taxon>
        <taxon>Pseudomonadati</taxon>
        <taxon>Bacteroidota</taxon>
        <taxon>Sphingobacteriia</taxon>
        <taxon>Sphingobacteriales</taxon>
        <taxon>Sphingobacteriaceae</taxon>
        <taxon>Pararcticibacter</taxon>
    </lineage>
</organism>
<keyword evidence="2" id="KW-1185">Reference proteome</keyword>
<comment type="caution">
    <text evidence="1">The sequence shown here is derived from an EMBL/GenBank/DDBJ whole genome shotgun (WGS) entry which is preliminary data.</text>
</comment>
<proteinExistence type="predicted"/>
<dbReference type="Proteomes" id="UP000245647">
    <property type="component" value="Unassembled WGS sequence"/>
</dbReference>
<protein>
    <submittedName>
        <fullName evidence="1">Uncharacterized protein</fullName>
    </submittedName>
</protein>
<evidence type="ECO:0000313" key="2">
    <source>
        <dbReference type="Proteomes" id="UP000245647"/>
    </source>
</evidence>